<feature type="chain" id="PRO_5018575820" evidence="1">
    <location>
        <begin position="36"/>
        <end position="332"/>
    </location>
</feature>
<comment type="caution">
    <text evidence="2">The sequence shown here is derived from an EMBL/GenBank/DDBJ whole genome shotgun (WGS) entry which is preliminary data.</text>
</comment>
<dbReference type="Proteomes" id="UP000284333">
    <property type="component" value="Unassembled WGS sequence"/>
</dbReference>
<dbReference type="OrthoDB" id="4510758at2"/>
<dbReference type="PANTHER" id="PTHR48098">
    <property type="entry name" value="ENTEROCHELIN ESTERASE-RELATED"/>
    <property type="match status" value="1"/>
</dbReference>
<sequence length="332" mass="35032">MRRFGATAVRRILHIIGLVGTLVVTLLGGALTAHAAPENAAYVAETVEVSNRVTRVSVYSPSMDRVITSDVIHPVGGGPAPTFYLLTGIGGGEDGISWFNNTSIAEFFADKHVNVVLPVGGKFSMYTDWVADDPVLGRNKWQTFLTRELPPVIDQQFQTTGVNAIGGVSMGAGPVLDLAIQAPDVYRAVGSYSGCARTSDANGQAMVRSMVELRGGGNAANMWGPIGGPLWVQHDPFLQAERLRGKALFLSAASGMPGPIDNHNPLLTIPQAIGGGVVEAITQGCTAVMDARLRSLGIPATVVYRDEGSHSWGLFEAEMRDSWPVIGPAIGA</sequence>
<dbReference type="GO" id="GO:0016747">
    <property type="term" value="F:acyltransferase activity, transferring groups other than amino-acyl groups"/>
    <property type="evidence" value="ECO:0007669"/>
    <property type="project" value="TreeGrafter"/>
</dbReference>
<dbReference type="AlphaFoldDB" id="A0A3S3A473"/>
<dbReference type="InterPro" id="IPR000801">
    <property type="entry name" value="Esterase-like"/>
</dbReference>
<organism evidence="2 3">
    <name type="scientific">Rhodococcus spongiicola</name>
    <dbReference type="NCBI Taxonomy" id="2487352"/>
    <lineage>
        <taxon>Bacteria</taxon>
        <taxon>Bacillati</taxon>
        <taxon>Actinomycetota</taxon>
        <taxon>Actinomycetes</taxon>
        <taxon>Mycobacteriales</taxon>
        <taxon>Nocardiaceae</taxon>
        <taxon>Rhodococcus</taxon>
    </lineage>
</organism>
<dbReference type="PANTHER" id="PTHR48098:SF1">
    <property type="entry name" value="DIACYLGLYCEROL ACYLTRANSFERASE_MYCOLYLTRANSFERASE AG85A"/>
    <property type="match status" value="1"/>
</dbReference>
<evidence type="ECO:0000313" key="3">
    <source>
        <dbReference type="Proteomes" id="UP000284333"/>
    </source>
</evidence>
<proteinExistence type="predicted"/>
<reference evidence="2 3" key="1">
    <citation type="submission" date="2018-11" db="EMBL/GenBank/DDBJ databases">
        <title>Rhodococcus spongicola sp. nov. and Rhodococcus xishaensis sp. nov. from marine sponges.</title>
        <authorList>
            <person name="Li L."/>
            <person name="Lin H.W."/>
        </authorList>
    </citation>
    <scope>NUCLEOTIDE SEQUENCE [LARGE SCALE GENOMIC DNA]</scope>
    <source>
        <strain evidence="2 3">LHW50502</strain>
    </source>
</reference>
<evidence type="ECO:0000256" key="1">
    <source>
        <dbReference type="SAM" id="SignalP"/>
    </source>
</evidence>
<dbReference type="SUPFAM" id="SSF53474">
    <property type="entry name" value="alpha/beta-Hydrolases"/>
    <property type="match status" value="1"/>
</dbReference>
<protein>
    <submittedName>
        <fullName evidence="2">Esterase family protein</fullName>
    </submittedName>
</protein>
<accession>A0A3S3A473</accession>
<dbReference type="Pfam" id="PF00756">
    <property type="entry name" value="Esterase"/>
    <property type="match status" value="1"/>
</dbReference>
<name>A0A3S3A473_9NOCA</name>
<keyword evidence="3" id="KW-1185">Reference proteome</keyword>
<dbReference type="EMBL" id="RKLN01000005">
    <property type="protein sequence ID" value="RVW01678.1"/>
    <property type="molecule type" value="Genomic_DNA"/>
</dbReference>
<evidence type="ECO:0000313" key="2">
    <source>
        <dbReference type="EMBL" id="RVW01678.1"/>
    </source>
</evidence>
<dbReference type="InterPro" id="IPR050583">
    <property type="entry name" value="Mycobacterial_A85_antigen"/>
</dbReference>
<gene>
    <name evidence="2" type="ORF">EF834_14835</name>
</gene>
<dbReference type="RefSeq" id="WP_127947984.1">
    <property type="nucleotide sequence ID" value="NZ_RKLN01000005.1"/>
</dbReference>
<keyword evidence="1" id="KW-0732">Signal</keyword>
<feature type="signal peptide" evidence="1">
    <location>
        <begin position="1"/>
        <end position="35"/>
    </location>
</feature>
<dbReference type="Gene3D" id="3.40.50.1820">
    <property type="entry name" value="alpha/beta hydrolase"/>
    <property type="match status" value="1"/>
</dbReference>
<dbReference type="InterPro" id="IPR029058">
    <property type="entry name" value="AB_hydrolase_fold"/>
</dbReference>